<feature type="compositionally biased region" description="Polar residues" evidence="1">
    <location>
        <begin position="141"/>
        <end position="151"/>
    </location>
</feature>
<sequence>MPGKNRAVEPKSEHQSKSPTEPEPEGQLRESQTSTQSQSDSYEEDLGPEAQLRESQISTQSYSDSDAAGTEPKVGSRITLIEEVHDLLESQEESLSTYVSPQELAHKTRIAEIEAEWESARASSDQAAQNDGPRQEKSLATEIQTSRSGAQTELDVEDDSLHMSSAEEPENPFEDPPMYASATEAIQSEESDSDASLDLDEGGQPAGLFRGELSRKTSQGPVNRVANPSMNRAAQSDPEPALQNLHSNTKKLESAESALPSPAPKYHKVETTEMVRSETTRIIRGFQQEKTRIETVLKPDSGIHTLRKKEEELEDHETMLSNLIDELMIELKKTREKPWQILKRRRTDAGMGKFMGEEKLVRDFELVRWHGVSLCLIEGRLLPQVASR</sequence>
<feature type="compositionally biased region" description="Low complexity" evidence="1">
    <location>
        <begin position="30"/>
        <end position="40"/>
    </location>
</feature>
<keyword evidence="3" id="KW-1185">Reference proteome</keyword>
<feature type="compositionally biased region" description="Basic and acidic residues" evidence="1">
    <location>
        <begin position="1"/>
        <end position="16"/>
    </location>
</feature>
<organism evidence="2 3">
    <name type="scientific">Botrytis hyacinthi</name>
    <dbReference type="NCBI Taxonomy" id="278943"/>
    <lineage>
        <taxon>Eukaryota</taxon>
        <taxon>Fungi</taxon>
        <taxon>Dikarya</taxon>
        <taxon>Ascomycota</taxon>
        <taxon>Pezizomycotina</taxon>
        <taxon>Leotiomycetes</taxon>
        <taxon>Helotiales</taxon>
        <taxon>Sclerotiniaceae</taxon>
        <taxon>Botrytis</taxon>
    </lineage>
</organism>
<feature type="compositionally biased region" description="Polar residues" evidence="1">
    <location>
        <begin position="216"/>
        <end position="234"/>
    </location>
</feature>
<dbReference type="EMBL" id="PQXK01000138">
    <property type="protein sequence ID" value="TGO35989.1"/>
    <property type="molecule type" value="Genomic_DNA"/>
</dbReference>
<dbReference type="AlphaFoldDB" id="A0A4Z1GL43"/>
<feature type="compositionally biased region" description="Polar residues" evidence="1">
    <location>
        <begin position="53"/>
        <end position="64"/>
    </location>
</feature>
<evidence type="ECO:0000313" key="2">
    <source>
        <dbReference type="EMBL" id="TGO35989.1"/>
    </source>
</evidence>
<reference evidence="2 3" key="1">
    <citation type="submission" date="2017-12" db="EMBL/GenBank/DDBJ databases">
        <title>Comparative genomics of Botrytis spp.</title>
        <authorList>
            <person name="Valero-Jimenez C.A."/>
            <person name="Tapia P."/>
            <person name="Veloso J."/>
            <person name="Silva-Moreno E."/>
            <person name="Staats M."/>
            <person name="Valdes J.H."/>
            <person name="Van Kan J.A.L."/>
        </authorList>
    </citation>
    <scope>NUCLEOTIDE SEQUENCE [LARGE SCALE GENOMIC DNA]</scope>
    <source>
        <strain evidence="2 3">Bh0001</strain>
    </source>
</reference>
<proteinExistence type="predicted"/>
<dbReference type="Proteomes" id="UP000297814">
    <property type="component" value="Unassembled WGS sequence"/>
</dbReference>
<name>A0A4Z1GL43_9HELO</name>
<protein>
    <submittedName>
        <fullName evidence="2">Uncharacterized protein</fullName>
    </submittedName>
</protein>
<comment type="caution">
    <text evidence="2">The sequence shown here is derived from an EMBL/GenBank/DDBJ whole genome shotgun (WGS) entry which is preliminary data.</text>
</comment>
<feature type="compositionally biased region" description="Acidic residues" evidence="1">
    <location>
        <begin position="187"/>
        <end position="201"/>
    </location>
</feature>
<evidence type="ECO:0000256" key="1">
    <source>
        <dbReference type="SAM" id="MobiDB-lite"/>
    </source>
</evidence>
<gene>
    <name evidence="2" type="ORF">BHYA_0138g00020</name>
</gene>
<feature type="region of interest" description="Disordered" evidence="1">
    <location>
        <begin position="1"/>
        <end position="76"/>
    </location>
</feature>
<feature type="region of interest" description="Disordered" evidence="1">
    <location>
        <begin position="116"/>
        <end position="243"/>
    </location>
</feature>
<evidence type="ECO:0000313" key="3">
    <source>
        <dbReference type="Proteomes" id="UP000297814"/>
    </source>
</evidence>
<accession>A0A4Z1GL43</accession>